<dbReference type="GO" id="GO:0005737">
    <property type="term" value="C:cytoplasm"/>
    <property type="evidence" value="ECO:0007669"/>
    <property type="project" value="TreeGrafter"/>
</dbReference>
<evidence type="ECO:0000256" key="7">
    <source>
        <dbReference type="RuleBase" id="RU003956"/>
    </source>
</evidence>
<dbReference type="SMART" id="SM00947">
    <property type="entry name" value="Pro_CA"/>
    <property type="match status" value="1"/>
</dbReference>
<dbReference type="InterPro" id="IPR015892">
    <property type="entry name" value="Carbonic_anhydrase_CS"/>
</dbReference>
<dbReference type="GO" id="GO:0034599">
    <property type="term" value="P:cellular response to oxidative stress"/>
    <property type="evidence" value="ECO:0007669"/>
    <property type="project" value="TreeGrafter"/>
</dbReference>
<dbReference type="AlphaFoldDB" id="A0A2J6PPN9"/>
<evidence type="ECO:0000256" key="3">
    <source>
        <dbReference type="ARBA" id="ARBA00022833"/>
    </source>
</evidence>
<evidence type="ECO:0000256" key="1">
    <source>
        <dbReference type="ARBA" id="ARBA00006217"/>
    </source>
</evidence>
<comment type="catalytic activity">
    <reaction evidence="5 7">
        <text>hydrogencarbonate + H(+) = CO2 + H2O</text>
        <dbReference type="Rhea" id="RHEA:10748"/>
        <dbReference type="ChEBI" id="CHEBI:15377"/>
        <dbReference type="ChEBI" id="CHEBI:15378"/>
        <dbReference type="ChEBI" id="CHEBI:16526"/>
        <dbReference type="ChEBI" id="CHEBI:17544"/>
        <dbReference type="EC" id="4.2.1.1"/>
    </reaction>
</comment>
<accession>A0A2J6PPN9</accession>
<dbReference type="GO" id="GO:0008270">
    <property type="term" value="F:zinc ion binding"/>
    <property type="evidence" value="ECO:0007669"/>
    <property type="project" value="UniProtKB-UniRule"/>
</dbReference>
<evidence type="ECO:0000256" key="5">
    <source>
        <dbReference type="ARBA" id="ARBA00048348"/>
    </source>
</evidence>
<gene>
    <name evidence="8" type="ORF">NA56DRAFT_681828</name>
</gene>
<dbReference type="EC" id="4.2.1.1" evidence="2 7"/>
<dbReference type="InterPro" id="IPR036874">
    <property type="entry name" value="Carbonic_anhydrase_sf"/>
</dbReference>
<dbReference type="Gene3D" id="3.40.1050.10">
    <property type="entry name" value="Carbonic anhydrase"/>
    <property type="match status" value="1"/>
</dbReference>
<proteinExistence type="inferred from homology"/>
<dbReference type="SUPFAM" id="SSF53056">
    <property type="entry name" value="beta-carbonic anhydrase, cab"/>
    <property type="match status" value="1"/>
</dbReference>
<dbReference type="PANTHER" id="PTHR11002:SF51">
    <property type="entry name" value="CARBONIC ANHYDRASE"/>
    <property type="match status" value="1"/>
</dbReference>
<evidence type="ECO:0000256" key="4">
    <source>
        <dbReference type="ARBA" id="ARBA00023239"/>
    </source>
</evidence>
<dbReference type="GO" id="GO:0004089">
    <property type="term" value="F:carbonate dehydratase activity"/>
    <property type="evidence" value="ECO:0007669"/>
    <property type="project" value="UniProtKB-UniRule"/>
</dbReference>
<evidence type="ECO:0000256" key="6">
    <source>
        <dbReference type="PIRSR" id="PIRSR601765-1"/>
    </source>
</evidence>
<reference evidence="8 9" key="1">
    <citation type="submission" date="2016-05" db="EMBL/GenBank/DDBJ databases">
        <title>A degradative enzymes factory behind the ericoid mycorrhizal symbiosis.</title>
        <authorList>
            <consortium name="DOE Joint Genome Institute"/>
            <person name="Martino E."/>
            <person name="Morin E."/>
            <person name="Grelet G."/>
            <person name="Kuo A."/>
            <person name="Kohler A."/>
            <person name="Daghino S."/>
            <person name="Barry K."/>
            <person name="Choi C."/>
            <person name="Cichocki N."/>
            <person name="Clum A."/>
            <person name="Copeland A."/>
            <person name="Hainaut M."/>
            <person name="Haridas S."/>
            <person name="Labutti K."/>
            <person name="Lindquist E."/>
            <person name="Lipzen A."/>
            <person name="Khouja H.-R."/>
            <person name="Murat C."/>
            <person name="Ohm R."/>
            <person name="Olson A."/>
            <person name="Spatafora J."/>
            <person name="Veneault-Fourrey C."/>
            <person name="Henrissat B."/>
            <person name="Grigoriev I."/>
            <person name="Martin F."/>
            <person name="Perotto S."/>
        </authorList>
    </citation>
    <scope>NUCLEOTIDE SEQUENCE [LARGE SCALE GENOMIC DNA]</scope>
    <source>
        <strain evidence="8 9">UAMH 7357</strain>
    </source>
</reference>
<keyword evidence="9" id="KW-1185">Reference proteome</keyword>
<keyword evidence="3 6" id="KW-0862">Zinc</keyword>
<feature type="binding site" evidence="6">
    <location>
        <position position="147"/>
    </location>
    <ligand>
        <name>Zn(2+)</name>
        <dbReference type="ChEBI" id="CHEBI:29105"/>
    </ligand>
</feature>
<dbReference type="GO" id="GO:0015976">
    <property type="term" value="P:carbon utilization"/>
    <property type="evidence" value="ECO:0007669"/>
    <property type="project" value="InterPro"/>
</dbReference>
<feature type="binding site" evidence="6">
    <location>
        <position position="144"/>
    </location>
    <ligand>
        <name>Zn(2+)</name>
        <dbReference type="ChEBI" id="CHEBI:29105"/>
    </ligand>
</feature>
<dbReference type="PANTHER" id="PTHR11002">
    <property type="entry name" value="CARBONIC ANHYDRASE"/>
    <property type="match status" value="1"/>
</dbReference>
<sequence length="223" mass="24250">MGNYNCTASKEAPSSNALVVVTTKSGAAVAKDSNLKPGQNTLLRYLQQNHDSIFASNRKSIDARLADDPQFFEKLSSGQHPDYLYIGCSDSLVPANEIMGLDAGEVFIHRNIVNLVPNTDLNVMSVVEYAVVHLHIKHIIVCGHYNCGGIQAALTPSDMSRNVIKTATVQKSYYEQGGFDLKDGVLKDLRLDCPATPAGIKKIYNLEGEINTGKGMPYSAMSR</sequence>
<keyword evidence="6" id="KW-0479">Metal-binding</keyword>
<protein>
    <recommendedName>
        <fullName evidence="2 7">Carbonic anhydrase</fullName>
        <ecNumber evidence="2 7">4.2.1.1</ecNumber>
    </recommendedName>
    <alternativeName>
        <fullName evidence="7">Carbonate dehydratase</fullName>
    </alternativeName>
</protein>
<evidence type="ECO:0000256" key="2">
    <source>
        <dbReference type="ARBA" id="ARBA00012925"/>
    </source>
</evidence>
<comment type="function">
    <text evidence="7">Reversible hydration of carbon dioxide.</text>
</comment>
<dbReference type="Proteomes" id="UP000235672">
    <property type="component" value="Unassembled WGS sequence"/>
</dbReference>
<comment type="similarity">
    <text evidence="1 7">Belongs to the beta-class carbonic anhydrase family.</text>
</comment>
<feature type="binding site" evidence="6">
    <location>
        <position position="90"/>
    </location>
    <ligand>
        <name>Zn(2+)</name>
        <dbReference type="ChEBI" id="CHEBI:29105"/>
    </ligand>
</feature>
<dbReference type="PROSITE" id="PS00705">
    <property type="entry name" value="PROK_CO2_ANHYDRASE_2"/>
    <property type="match status" value="1"/>
</dbReference>
<dbReference type="STRING" id="1745343.A0A2J6PPN9"/>
<comment type="cofactor">
    <cofactor evidence="6">
        <name>Zn(2+)</name>
        <dbReference type="ChEBI" id="CHEBI:29105"/>
    </cofactor>
    <text evidence="6">Binds 1 zinc ion per subunit.</text>
</comment>
<keyword evidence="4 7" id="KW-0456">Lyase</keyword>
<feature type="binding site" evidence="6">
    <location>
        <position position="88"/>
    </location>
    <ligand>
        <name>Zn(2+)</name>
        <dbReference type="ChEBI" id="CHEBI:29105"/>
    </ligand>
</feature>
<evidence type="ECO:0000313" key="8">
    <source>
        <dbReference type="EMBL" id="PMD15988.1"/>
    </source>
</evidence>
<dbReference type="OrthoDB" id="10248475at2759"/>
<organism evidence="8 9">
    <name type="scientific">Hyaloscypha hepaticicola</name>
    <dbReference type="NCBI Taxonomy" id="2082293"/>
    <lineage>
        <taxon>Eukaryota</taxon>
        <taxon>Fungi</taxon>
        <taxon>Dikarya</taxon>
        <taxon>Ascomycota</taxon>
        <taxon>Pezizomycotina</taxon>
        <taxon>Leotiomycetes</taxon>
        <taxon>Helotiales</taxon>
        <taxon>Hyaloscyphaceae</taxon>
        <taxon>Hyaloscypha</taxon>
    </lineage>
</organism>
<evidence type="ECO:0000313" key="9">
    <source>
        <dbReference type="Proteomes" id="UP000235672"/>
    </source>
</evidence>
<dbReference type="GO" id="GO:0071244">
    <property type="term" value="P:cellular response to carbon dioxide"/>
    <property type="evidence" value="ECO:0007669"/>
    <property type="project" value="TreeGrafter"/>
</dbReference>
<dbReference type="InterPro" id="IPR001765">
    <property type="entry name" value="Carbonic_anhydrase"/>
</dbReference>
<dbReference type="Pfam" id="PF00484">
    <property type="entry name" value="Pro_CA"/>
    <property type="match status" value="1"/>
</dbReference>
<name>A0A2J6PPN9_9HELO</name>
<dbReference type="EMBL" id="KZ613509">
    <property type="protein sequence ID" value="PMD15988.1"/>
    <property type="molecule type" value="Genomic_DNA"/>
</dbReference>